<protein>
    <recommendedName>
        <fullName evidence="3">Virion structural protein</fullName>
    </recommendedName>
</protein>
<accession>A0A482GE11</accession>
<organism evidence="1 2">
    <name type="scientific">Escherichia phage vB_EcoM_Goslar</name>
    <dbReference type="NCBI Taxonomy" id="2502409"/>
    <lineage>
        <taxon>Viruses</taxon>
        <taxon>Duplodnaviria</taxon>
        <taxon>Heunggongvirae</taxon>
        <taxon>Uroviricota</taxon>
        <taxon>Caudoviricetes</taxon>
        <taxon>Chimalliviridae</taxon>
        <taxon>Goslarvirus</taxon>
        <taxon>Goslarvirus goslar</taxon>
    </lineage>
</organism>
<gene>
    <name evidence="1" type="ORF">Goslar_00035</name>
</gene>
<name>A0A482GE11_BPGOS</name>
<dbReference type="Proteomes" id="UP000294673">
    <property type="component" value="Segment"/>
</dbReference>
<evidence type="ECO:0008006" key="3">
    <source>
        <dbReference type="Google" id="ProtNLM"/>
    </source>
</evidence>
<sequence>MSNTDYQLYSESVQRLTDTLIIKSDITAERLNLKVSEVYQMAVGDDPRTWLYYMNLAGEYHPCQTMMTVNSLDTLEEIEFTKENMLRHRMTAREYAYGGDYFNRLIARYPEQRMLILGILNPIDIEKAIAARNHEILWYDTQEVESREANLIPRLQQEIDDYFRRWEHPAYESVDMLHWPALYAILFTQIPEMIKGIRWENCHTHYAHSFHIWSYLASHQGLDRFKRYMTESQMLWFYRNIAYVERNMGRTENYDKLIQKVLTDRGIPIGAFSIKQDASEIPQTLKPAVYMERKPLNLQEIVGNGTVRRKVTTVMQQQFPLARDNEAEYYTELNRTIEKMSMHDNNTLTTKVLESEAEDLTDSELYPKYDFLLNEWIHLSAIGMYQSRLTTTNPVTGDTMTMSMKDAYKLFLYLLNYSMGMTLIEVPKIHANHVRVLTLPTFDHLRSITDPAIIPDKLIWWCLDKQVTLRAVVSTEEFLTAVTEIYQGWRRHQFMYQLQEHYQARGMAEAIVENFYMDVGVDFGIGQLYKEWFLAMDWELDAISQEEAGILALDIFTKATGQDLEDVTSLKDIQYGMLQLLKTLSSYTIHFIQTINSDPIKPLNKIAVRLGSSLVSGSEELWEDWAQANVHDTDNQATEVIKFVHDNNPMTNWRESAVESLEAPPKPTWCDCSGYENTQTVRFSTQYWAQVISDPISLRFRKNPLDGLWLAPFPGRAPRDLRERLPSESLRGLTVTPIKPFEQRFRKRDLQGLWIEPIYKQLNGRFRSVALSETNHVAYKPISMRLSNPLNRLIVKPLPIEDA</sequence>
<evidence type="ECO:0000313" key="2">
    <source>
        <dbReference type="Proteomes" id="UP000294673"/>
    </source>
</evidence>
<evidence type="ECO:0000313" key="1">
    <source>
        <dbReference type="EMBL" id="QBO63828.1"/>
    </source>
</evidence>
<dbReference type="EMBL" id="MK327938">
    <property type="protein sequence ID" value="QBO63828.1"/>
    <property type="molecule type" value="Genomic_DNA"/>
</dbReference>
<keyword evidence="2" id="KW-1185">Reference proteome</keyword>
<proteinExistence type="predicted"/>
<organismHost>
    <name type="scientific">Escherichia coli</name>
    <dbReference type="NCBI Taxonomy" id="562"/>
</organismHost>
<reference evidence="1 2" key="1">
    <citation type="submission" date="2018-12" db="EMBL/GenBank/DDBJ databases">
        <title>Still something new to discover - new insights into E. coli phage diversity and taxonomy.</title>
        <authorList>
            <person name="Korf I.H.E."/>
            <person name="Adriaennsens E."/>
            <person name="Dreiseikelmann B."/>
            <person name="Kropinski A."/>
            <person name="Nimtz M."/>
            <person name="Meier-Kolthoff J.P."/>
            <person name="Rohde M."/>
            <person name="van Raaij M."/>
            <person name="Wittmann J."/>
        </authorList>
    </citation>
    <scope>NUCLEOTIDE SEQUENCE [LARGE SCALE GENOMIC DNA]</scope>
</reference>